<organism evidence="2 3">
    <name type="scientific">Symbiodinium microadriaticum</name>
    <name type="common">Dinoflagellate</name>
    <name type="synonym">Zooxanthella microadriatica</name>
    <dbReference type="NCBI Taxonomy" id="2951"/>
    <lineage>
        <taxon>Eukaryota</taxon>
        <taxon>Sar</taxon>
        <taxon>Alveolata</taxon>
        <taxon>Dinophyceae</taxon>
        <taxon>Suessiales</taxon>
        <taxon>Symbiodiniaceae</taxon>
        <taxon>Symbiodinium</taxon>
    </lineage>
</organism>
<keyword evidence="3" id="KW-1185">Reference proteome</keyword>
<keyword evidence="1" id="KW-0812">Transmembrane</keyword>
<dbReference type="Proteomes" id="UP000186817">
    <property type="component" value="Unassembled WGS sequence"/>
</dbReference>
<evidence type="ECO:0000313" key="2">
    <source>
        <dbReference type="EMBL" id="OLQ15258.1"/>
    </source>
</evidence>
<sequence length="248" mass="26779">MTAMLLGNVLQRRGPEKEVKVGIVDMKARGARAIEFQNDNNVISIENDHGCGLTNYEYSVEYCPDQAPAPVFQGFVGLFHKDTDITNRGLVSTILLALPAEAQDRCDIMALRAFLALSLPLPLAMLAIVLHIFVGSRLALAKASLRGGIDGEVGIVDMKAFGMKTGALRNDHGCSLASVPGYFKGGLSNYEYSVQYCPDQACGFNGYRFSLGPEDNLMINIVKPLSVRMVLESQTCPPAGEESLGQTC</sequence>
<proteinExistence type="predicted"/>
<accession>A0A1Q9F6D8</accession>
<feature type="transmembrane region" description="Helical" evidence="1">
    <location>
        <begin position="113"/>
        <end position="134"/>
    </location>
</feature>
<dbReference type="EMBL" id="LSRX01000005">
    <property type="protein sequence ID" value="OLQ15258.1"/>
    <property type="molecule type" value="Genomic_DNA"/>
</dbReference>
<keyword evidence="1" id="KW-0472">Membrane</keyword>
<gene>
    <name evidence="2" type="ORF">AK812_SmicGene512</name>
</gene>
<keyword evidence="1" id="KW-1133">Transmembrane helix</keyword>
<evidence type="ECO:0000256" key="1">
    <source>
        <dbReference type="SAM" id="Phobius"/>
    </source>
</evidence>
<dbReference type="AlphaFoldDB" id="A0A1Q9F6D8"/>
<evidence type="ECO:0000313" key="3">
    <source>
        <dbReference type="Proteomes" id="UP000186817"/>
    </source>
</evidence>
<dbReference type="OrthoDB" id="420146at2759"/>
<comment type="caution">
    <text evidence="2">The sequence shown here is derived from an EMBL/GenBank/DDBJ whole genome shotgun (WGS) entry which is preliminary data.</text>
</comment>
<reference evidence="2 3" key="1">
    <citation type="submission" date="2016-02" db="EMBL/GenBank/DDBJ databases">
        <title>Genome analysis of coral dinoflagellate symbionts highlights evolutionary adaptations to a symbiotic lifestyle.</title>
        <authorList>
            <person name="Aranda M."/>
            <person name="Li Y."/>
            <person name="Liew Y.J."/>
            <person name="Baumgarten S."/>
            <person name="Simakov O."/>
            <person name="Wilson M."/>
            <person name="Piel J."/>
            <person name="Ashoor H."/>
            <person name="Bougouffa S."/>
            <person name="Bajic V.B."/>
            <person name="Ryu T."/>
            <person name="Ravasi T."/>
            <person name="Bayer T."/>
            <person name="Micklem G."/>
            <person name="Kim H."/>
            <person name="Bhak J."/>
            <person name="Lajeunesse T.C."/>
            <person name="Voolstra C.R."/>
        </authorList>
    </citation>
    <scope>NUCLEOTIDE SEQUENCE [LARGE SCALE GENOMIC DNA]</scope>
    <source>
        <strain evidence="2 3">CCMP2467</strain>
    </source>
</reference>
<protein>
    <submittedName>
        <fullName evidence="2">Uncharacterized protein</fullName>
    </submittedName>
</protein>
<name>A0A1Q9F6D8_SYMMI</name>